<feature type="region of interest" description="Disordered" evidence="1">
    <location>
        <begin position="23"/>
        <end position="62"/>
    </location>
</feature>
<proteinExistence type="predicted"/>
<keyword evidence="3" id="KW-1185">Reference proteome</keyword>
<reference evidence="2 3" key="1">
    <citation type="submission" date="2017-03" db="EMBL/GenBank/DDBJ databases">
        <title>Genomes of endolithic fungi from Antarctica.</title>
        <authorList>
            <person name="Coleine C."/>
            <person name="Masonjones S."/>
            <person name="Stajich J.E."/>
        </authorList>
    </citation>
    <scope>NUCLEOTIDE SEQUENCE [LARGE SCALE GENOMIC DNA]</scope>
    <source>
        <strain evidence="2 3">CCFEE 5187</strain>
    </source>
</reference>
<evidence type="ECO:0000313" key="2">
    <source>
        <dbReference type="EMBL" id="TKA76682.1"/>
    </source>
</evidence>
<feature type="region of interest" description="Disordered" evidence="1">
    <location>
        <begin position="79"/>
        <end position="104"/>
    </location>
</feature>
<dbReference type="Proteomes" id="UP000308768">
    <property type="component" value="Unassembled WGS sequence"/>
</dbReference>
<dbReference type="EMBL" id="NAJN01000225">
    <property type="protein sequence ID" value="TKA76682.1"/>
    <property type="molecule type" value="Genomic_DNA"/>
</dbReference>
<evidence type="ECO:0000256" key="1">
    <source>
        <dbReference type="SAM" id="MobiDB-lite"/>
    </source>
</evidence>
<evidence type="ECO:0000313" key="3">
    <source>
        <dbReference type="Proteomes" id="UP000308768"/>
    </source>
</evidence>
<sequence length="869" mass="94635">MPSSPDTSTQMPSSLEDDAFEVLGDSTLLTSDDEDGNTESLASFDSVAPDDVSNTADADAESVHNDHGVQAFVDDDASSVEEDHTLERSTNFQEDGGADSTMTTRPEGYPWYLSSAWEDAIQSRDSVYLTFLHTVSQDHMNEAQLAYEKPQIDVNLEIVLAQHDFQLERPLRVLYVGDEPAPLFPREEIINKLGSALAAATSGNVGLQNGSGGSSRYTVVPVSDFSTTGSAPEVEVIESLGPQITVDHCSGAKGHYDADGQLRSITLVLNGLETRHYPICNDSHQGFELEVDSPDLVLYFFSDANLNSLEGVAWFELVSKAMLPYDAPFLFITETASFGRSSWPVPKALAHGMRLILTSGSARCRDSEWLGEIPVDLGTFMSMDARCLNRHLAYITDLSKAGGAGKLRLLQQLGQLDAPDQDTGLRSSKLRTLQYQHWAAVFLFLTSLVIFACSSATTWYSSSIQVSSSEAQVASQRAALSSAIANLTNTAGVGSVAKIEDIVFRQTTQSVKTAVPGASADPKVRKDLALSPVNDLLPIKLHRIGNSHLLFTLPKSLISTKKASSVCVNVTRELHTGEHEQVDTTMAHLADGVYAVGFQDDQAYGPITVTVSSASKPAFNQTIQISLGSRWLKSGTYTENPTQVLGKAFTDLWTSARAFSKTVGTTLYQLPSETDPKKIRNFVNKETSTVQRLFSGEARALRRAAIADKFGNLSAQYMNTNSYPVVKLYNETSKAFINLQKIAGTVGHSVSQSITLLFQAAKEVDLTKAWRDTPPIRKTEPAVKARRNALRFWDKLSKRLSTPEAKIAPAVDAPRRFELFGKRNPTAQSAVSTETAVKGKVHPQTKCTKKCAKKGHCPTKHATGQQRVH</sequence>
<name>A0A4U0XHU4_9PEZI</name>
<dbReference type="STRING" id="331657.A0A4U0XHU4"/>
<dbReference type="OrthoDB" id="439943at2759"/>
<dbReference type="AlphaFoldDB" id="A0A4U0XHU4"/>
<comment type="caution">
    <text evidence="2">The sequence shown here is derived from an EMBL/GenBank/DDBJ whole genome shotgun (WGS) entry which is preliminary data.</text>
</comment>
<accession>A0A4U0XHU4</accession>
<protein>
    <submittedName>
        <fullName evidence="2">Uncharacterized protein</fullName>
    </submittedName>
</protein>
<organism evidence="2 3">
    <name type="scientific">Cryomyces minteri</name>
    <dbReference type="NCBI Taxonomy" id="331657"/>
    <lineage>
        <taxon>Eukaryota</taxon>
        <taxon>Fungi</taxon>
        <taxon>Dikarya</taxon>
        <taxon>Ascomycota</taxon>
        <taxon>Pezizomycotina</taxon>
        <taxon>Dothideomycetes</taxon>
        <taxon>Dothideomycetes incertae sedis</taxon>
        <taxon>Cryomyces</taxon>
    </lineage>
</organism>
<gene>
    <name evidence="2" type="ORF">B0A49_05579</name>
</gene>